<evidence type="ECO:0000313" key="3">
    <source>
        <dbReference type="Proteomes" id="UP001165297"/>
    </source>
</evidence>
<reference evidence="2" key="1">
    <citation type="submission" date="2021-10" db="EMBL/GenBank/DDBJ databases">
        <authorList>
            <person name="Dean J.D."/>
            <person name="Kim M.K."/>
            <person name="Newey C.N."/>
            <person name="Stoker T.S."/>
            <person name="Thompson D.W."/>
            <person name="Grose J.H."/>
        </authorList>
    </citation>
    <scope>NUCLEOTIDE SEQUENCE</scope>
    <source>
        <strain evidence="2">BT635</strain>
    </source>
</reference>
<sequence>MADTKNDNPTTKNALFLVLALLAVAAVRLYRLEEAALPDYDSVRNWQIVQEIAHGNFRNLFHHGSPGFSVLYVPVAWGTTNFHVFQFLNALLAVAAVGALAWFVTKAARLTALETALLTLFIGTSVFLTFSGRDFTMGSASLLVFASLLRAYYQRLLTPNSRALLVAAVWLAVGLSINYKFILTLPILSVFELLQRDGLLGRQRNWLRVLGILVAPFVVFGLVGVLAGLPWYRWPAVYYNVLFPGAPNAAGRQGSVQLDVTFYLWFLARYESWLVLAGVALVPLLWWRELFRELRRINLVRYLAVWAYAYLAGMSLLLKAPRGLLLAYGLFYTLAFLTLRRKVPGWQLAVIILLACAFNMYQVKEEVYDYTPSSYPQVTQWLRQHQATKVVSTVGLGLAPFGVDSVVSITSEKQLPALRKRGFQYVLLDDYYRVTNVQQFDSLGRQQPIAAWPEPMLTSPLLNLEHIEYTGLSVEETIKMQRLAKMPELKQLRLYRLR</sequence>
<keyword evidence="1" id="KW-0472">Membrane</keyword>
<feature type="transmembrane region" description="Helical" evidence="1">
    <location>
        <begin position="87"/>
        <end position="104"/>
    </location>
</feature>
<accession>A0ABS8ACP2</accession>
<feature type="transmembrane region" description="Helical" evidence="1">
    <location>
        <begin position="165"/>
        <end position="194"/>
    </location>
</feature>
<proteinExistence type="predicted"/>
<feature type="transmembrane region" description="Helical" evidence="1">
    <location>
        <begin position="14"/>
        <end position="30"/>
    </location>
</feature>
<dbReference type="RefSeq" id="WP_226185608.1">
    <property type="nucleotide sequence ID" value="NZ_JAJADQ010000005.1"/>
</dbReference>
<feature type="transmembrane region" description="Helical" evidence="1">
    <location>
        <begin position="206"/>
        <end position="232"/>
    </location>
</feature>
<organism evidence="2 3">
    <name type="scientific">Hymenobacter nitidus</name>
    <dbReference type="NCBI Taxonomy" id="2880929"/>
    <lineage>
        <taxon>Bacteria</taxon>
        <taxon>Pseudomonadati</taxon>
        <taxon>Bacteroidota</taxon>
        <taxon>Cytophagia</taxon>
        <taxon>Cytophagales</taxon>
        <taxon>Hymenobacteraceae</taxon>
        <taxon>Hymenobacter</taxon>
    </lineage>
</organism>
<comment type="caution">
    <text evidence="2">The sequence shown here is derived from an EMBL/GenBank/DDBJ whole genome shotgun (WGS) entry which is preliminary data.</text>
</comment>
<feature type="transmembrane region" description="Helical" evidence="1">
    <location>
        <begin position="110"/>
        <end position="128"/>
    </location>
</feature>
<evidence type="ECO:0000313" key="2">
    <source>
        <dbReference type="EMBL" id="MCB2378180.1"/>
    </source>
</evidence>
<feature type="transmembrane region" description="Helical" evidence="1">
    <location>
        <begin position="299"/>
        <end position="317"/>
    </location>
</feature>
<evidence type="ECO:0000256" key="1">
    <source>
        <dbReference type="SAM" id="Phobius"/>
    </source>
</evidence>
<evidence type="ECO:0008006" key="4">
    <source>
        <dbReference type="Google" id="ProtNLM"/>
    </source>
</evidence>
<keyword evidence="3" id="KW-1185">Reference proteome</keyword>
<keyword evidence="1" id="KW-0812">Transmembrane</keyword>
<name>A0ABS8ACP2_9BACT</name>
<keyword evidence="1" id="KW-1133">Transmembrane helix</keyword>
<feature type="transmembrane region" description="Helical" evidence="1">
    <location>
        <begin position="346"/>
        <end position="363"/>
    </location>
</feature>
<feature type="transmembrane region" description="Helical" evidence="1">
    <location>
        <begin position="262"/>
        <end position="287"/>
    </location>
</feature>
<protein>
    <recommendedName>
        <fullName evidence="4">Glycosyltransferase RgtA/B/C/D-like domain-containing protein</fullName>
    </recommendedName>
</protein>
<dbReference type="EMBL" id="JAJADQ010000005">
    <property type="protein sequence ID" value="MCB2378180.1"/>
    <property type="molecule type" value="Genomic_DNA"/>
</dbReference>
<gene>
    <name evidence="2" type="ORF">LGH70_11335</name>
</gene>
<dbReference type="Proteomes" id="UP001165297">
    <property type="component" value="Unassembled WGS sequence"/>
</dbReference>